<evidence type="ECO:0000313" key="10">
    <source>
        <dbReference type="Proteomes" id="UP001369815"/>
    </source>
</evidence>
<dbReference type="GO" id="GO:0003735">
    <property type="term" value="F:structural constituent of ribosome"/>
    <property type="evidence" value="ECO:0007669"/>
    <property type="project" value="InterPro"/>
</dbReference>
<dbReference type="Gene3D" id="6.10.330.20">
    <property type="match status" value="1"/>
</dbReference>
<feature type="compositionally biased region" description="Basic and acidic residues" evidence="8">
    <location>
        <begin position="201"/>
        <end position="211"/>
    </location>
</feature>
<evidence type="ECO:0000256" key="4">
    <source>
        <dbReference type="ARBA" id="ARBA00023128"/>
    </source>
</evidence>
<name>A0AAX6MZ15_9PEZI</name>
<dbReference type="GO" id="GO:0005762">
    <property type="term" value="C:mitochondrial large ribosomal subunit"/>
    <property type="evidence" value="ECO:0007669"/>
    <property type="project" value="TreeGrafter"/>
</dbReference>
<keyword evidence="4" id="KW-0496">Mitochondrion</keyword>
<evidence type="ECO:0000256" key="2">
    <source>
        <dbReference type="ARBA" id="ARBA00009254"/>
    </source>
</evidence>
<feature type="region of interest" description="Disordered" evidence="8">
    <location>
        <begin position="179"/>
        <end position="229"/>
    </location>
</feature>
<dbReference type="Pfam" id="PF06984">
    <property type="entry name" value="MRP-L47"/>
    <property type="match status" value="1"/>
</dbReference>
<dbReference type="InterPro" id="IPR010729">
    <property type="entry name" value="Ribosomal_uL29_mit"/>
</dbReference>
<evidence type="ECO:0000256" key="1">
    <source>
        <dbReference type="ARBA" id="ARBA00004173"/>
    </source>
</evidence>
<dbReference type="InterPro" id="IPR038340">
    <property type="entry name" value="MRP-L47_sf"/>
</dbReference>
<dbReference type="GO" id="GO:0032543">
    <property type="term" value="P:mitochondrial translation"/>
    <property type="evidence" value="ECO:0007669"/>
    <property type="project" value="TreeGrafter"/>
</dbReference>
<comment type="similarity">
    <text evidence="2">Belongs to the universal ribosomal protein uL29 family.</text>
</comment>
<sequence length="229" mass="26829">MRRPRRDNNRLRGLSSIYRSGPRFRMNVDKEQLPKPADYKPEIKVDPNHGLWDFFYSKEKLLLTPDEDSEHGRGWTVEELRHKSWDDLHKLWWVCIKEQNRIATARKERVRLKVREGADISEDRLSEVRKTMKSIKHTLTERFYVWEDARKLSETDPEIDLTNTDRPYTPSSYFDEAIQGAAPVEEQKEEVQQEASEPQQEAEKSAAEKVDPSTLPPSAAEPQQPSTRV</sequence>
<reference evidence="9 10" key="1">
    <citation type="journal article" date="2024" name="Front Chem Biol">
        <title>Unveiling the potential of Daldinia eschscholtzii MFLUCC 19-0629 through bioactivity and bioinformatics studies for enhanced sustainable agriculture production.</title>
        <authorList>
            <person name="Brooks S."/>
            <person name="Weaver J.A."/>
            <person name="Klomchit A."/>
            <person name="Alharthi S.A."/>
            <person name="Onlamun T."/>
            <person name="Nurani R."/>
            <person name="Vong T.K."/>
            <person name="Alberti F."/>
            <person name="Greco C."/>
        </authorList>
    </citation>
    <scope>NUCLEOTIDE SEQUENCE [LARGE SCALE GENOMIC DNA]</scope>
    <source>
        <strain evidence="9">MFLUCC 19-0629</strain>
    </source>
</reference>
<accession>A0AAX6MZ15</accession>
<comment type="subcellular location">
    <subcellularLocation>
        <location evidence="1">Mitochondrion</location>
    </subcellularLocation>
</comment>
<dbReference type="PANTHER" id="PTHR21183:SF18">
    <property type="entry name" value="LARGE RIBOSOMAL SUBUNIT PROTEIN UL29M"/>
    <property type="match status" value="1"/>
</dbReference>
<evidence type="ECO:0000256" key="8">
    <source>
        <dbReference type="SAM" id="MobiDB-lite"/>
    </source>
</evidence>
<gene>
    <name evidence="9" type="ORF">Daesc_000207</name>
</gene>
<evidence type="ECO:0000256" key="7">
    <source>
        <dbReference type="ARBA" id="ARBA00035399"/>
    </source>
</evidence>
<keyword evidence="3" id="KW-0689">Ribosomal protein</keyword>
<evidence type="ECO:0000256" key="5">
    <source>
        <dbReference type="ARBA" id="ARBA00023274"/>
    </source>
</evidence>
<dbReference type="Proteomes" id="UP001369815">
    <property type="component" value="Unassembled WGS sequence"/>
</dbReference>
<dbReference type="PANTHER" id="PTHR21183">
    <property type="entry name" value="RIBOSOMAL PROTEIN L47, MITOCHONDRIAL-RELATED"/>
    <property type="match status" value="1"/>
</dbReference>
<evidence type="ECO:0000313" key="9">
    <source>
        <dbReference type="EMBL" id="KAK6957422.1"/>
    </source>
</evidence>
<dbReference type="AlphaFoldDB" id="A0AAX6MZ15"/>
<keyword evidence="10" id="KW-1185">Reference proteome</keyword>
<keyword evidence="5" id="KW-0687">Ribonucleoprotein</keyword>
<dbReference type="EMBL" id="JBANMG010000001">
    <property type="protein sequence ID" value="KAK6957422.1"/>
    <property type="molecule type" value="Genomic_DNA"/>
</dbReference>
<organism evidence="9 10">
    <name type="scientific">Daldinia eschscholtzii</name>
    <dbReference type="NCBI Taxonomy" id="292717"/>
    <lineage>
        <taxon>Eukaryota</taxon>
        <taxon>Fungi</taxon>
        <taxon>Dikarya</taxon>
        <taxon>Ascomycota</taxon>
        <taxon>Pezizomycotina</taxon>
        <taxon>Sordariomycetes</taxon>
        <taxon>Xylariomycetidae</taxon>
        <taxon>Xylariales</taxon>
        <taxon>Hypoxylaceae</taxon>
        <taxon>Daldinia</taxon>
    </lineage>
</organism>
<proteinExistence type="inferred from homology"/>
<comment type="caution">
    <text evidence="9">The sequence shown here is derived from an EMBL/GenBank/DDBJ whole genome shotgun (WGS) entry which is preliminary data.</text>
</comment>
<evidence type="ECO:0000256" key="3">
    <source>
        <dbReference type="ARBA" id="ARBA00022980"/>
    </source>
</evidence>
<protein>
    <recommendedName>
        <fullName evidence="6">Large ribosomal subunit protein uL29m</fullName>
    </recommendedName>
    <alternativeName>
        <fullName evidence="7">54S ribosomal protein L4, mitochondrial</fullName>
    </alternativeName>
</protein>
<evidence type="ECO:0000256" key="6">
    <source>
        <dbReference type="ARBA" id="ARBA00035289"/>
    </source>
</evidence>